<keyword evidence="2" id="KW-1185">Reference proteome</keyword>
<reference evidence="1 2" key="1">
    <citation type="submission" date="2016-11" db="EMBL/GenBank/DDBJ databases">
        <authorList>
            <person name="Jaros S."/>
            <person name="Januszkiewicz K."/>
            <person name="Wedrychowicz H."/>
        </authorList>
    </citation>
    <scope>NUCLEOTIDE SEQUENCE [LARGE SCALE GENOMIC DNA]</scope>
    <source>
        <strain evidence="1 2">DSM 26892</strain>
    </source>
</reference>
<organism evidence="1 2">
    <name type="scientific">Palleronia salina</name>
    <dbReference type="NCBI Taxonomy" id="313368"/>
    <lineage>
        <taxon>Bacteria</taxon>
        <taxon>Pseudomonadati</taxon>
        <taxon>Pseudomonadota</taxon>
        <taxon>Alphaproteobacteria</taxon>
        <taxon>Rhodobacterales</taxon>
        <taxon>Roseobacteraceae</taxon>
        <taxon>Palleronia</taxon>
    </lineage>
</organism>
<evidence type="ECO:0000313" key="1">
    <source>
        <dbReference type="EMBL" id="SHI59115.1"/>
    </source>
</evidence>
<dbReference type="RefSeq" id="WP_073126572.1">
    <property type="nucleotide sequence ID" value="NZ_FQZA01000002.1"/>
</dbReference>
<evidence type="ECO:0000313" key="2">
    <source>
        <dbReference type="Proteomes" id="UP000184040"/>
    </source>
</evidence>
<evidence type="ECO:0008006" key="3">
    <source>
        <dbReference type="Google" id="ProtNLM"/>
    </source>
</evidence>
<protein>
    <recommendedName>
        <fullName evidence="3">Peptide methionine sulfoxide reductase</fullName>
    </recommendedName>
</protein>
<accession>A0A1M6CDI6</accession>
<gene>
    <name evidence="1" type="ORF">SAMN04488012_10213</name>
</gene>
<name>A0A1M6CDI6_9RHOB</name>
<sequence length="86" mass="9931">MTDRFRAAFDALPDGSFDAIYDGRRYVVAKIRFAEGRSHKLEAWERGGTDYISLNLYDLSSGKMVLNPCEMPADKVRRFVERVRPE</sequence>
<proteinExistence type="predicted"/>
<dbReference type="STRING" id="313368.SAMN04488012_10213"/>
<dbReference type="Proteomes" id="UP000184040">
    <property type="component" value="Unassembled WGS sequence"/>
</dbReference>
<dbReference type="AlphaFoldDB" id="A0A1M6CDI6"/>
<dbReference type="EMBL" id="FQZA01000002">
    <property type="protein sequence ID" value="SHI59115.1"/>
    <property type="molecule type" value="Genomic_DNA"/>
</dbReference>